<dbReference type="CDD" id="cd00038">
    <property type="entry name" value="CAP_ED"/>
    <property type="match status" value="1"/>
</dbReference>
<comment type="caution">
    <text evidence="2">The sequence shown here is derived from an EMBL/GenBank/DDBJ whole genome shotgun (WGS) entry which is preliminary data.</text>
</comment>
<accession>A0ABW8XS49</accession>
<sequence length="191" mass="22510">MNDSVIKNSLLPNNISEERFAELCKIGQLKNVSKNTNFISQGEVPNKLAYVLKGLFRYVYIHENGNEFTKNIISEKQFISSYSAMIQKTNSYFYIEALEDSQILEFSYTDWMQLRLGDSYWDVFLFKILEKAFCAKEKRERELLMLDAKTRYLNFLEDFPDLNHRIPQHIIASYLGIQPESLSRILKKHKT</sequence>
<dbReference type="Proteomes" id="UP001629260">
    <property type="component" value="Unassembled WGS sequence"/>
</dbReference>
<organism evidence="2 3">
    <name type="scientific">Flavobacterium plantiphilum</name>
    <dbReference type="NCBI Taxonomy" id="3163297"/>
    <lineage>
        <taxon>Bacteria</taxon>
        <taxon>Pseudomonadati</taxon>
        <taxon>Bacteroidota</taxon>
        <taxon>Flavobacteriia</taxon>
        <taxon>Flavobacteriales</taxon>
        <taxon>Flavobacteriaceae</taxon>
        <taxon>Flavobacterium</taxon>
    </lineage>
</organism>
<evidence type="ECO:0000313" key="3">
    <source>
        <dbReference type="Proteomes" id="UP001629260"/>
    </source>
</evidence>
<dbReference type="RefSeq" id="WP_408081176.1">
    <property type="nucleotide sequence ID" value="NZ_JBELQA010000003.1"/>
</dbReference>
<dbReference type="SUPFAM" id="SSF51206">
    <property type="entry name" value="cAMP-binding domain-like"/>
    <property type="match status" value="1"/>
</dbReference>
<proteinExistence type="predicted"/>
<dbReference type="InterPro" id="IPR018490">
    <property type="entry name" value="cNMP-bd_dom_sf"/>
</dbReference>
<gene>
    <name evidence="2" type="ORF">ABS764_07535</name>
</gene>
<dbReference type="Gene3D" id="2.60.120.10">
    <property type="entry name" value="Jelly Rolls"/>
    <property type="match status" value="1"/>
</dbReference>
<dbReference type="Pfam" id="PF00027">
    <property type="entry name" value="cNMP_binding"/>
    <property type="match status" value="1"/>
</dbReference>
<evidence type="ECO:0000259" key="1">
    <source>
        <dbReference type="Pfam" id="PF00027"/>
    </source>
</evidence>
<evidence type="ECO:0000313" key="2">
    <source>
        <dbReference type="EMBL" id="MFL9830699.1"/>
    </source>
</evidence>
<dbReference type="InterPro" id="IPR000595">
    <property type="entry name" value="cNMP-bd_dom"/>
</dbReference>
<dbReference type="EMBL" id="JBELQA010000003">
    <property type="protein sequence ID" value="MFL9830699.1"/>
    <property type="molecule type" value="Genomic_DNA"/>
</dbReference>
<feature type="domain" description="Cyclic nucleotide-binding" evidence="1">
    <location>
        <begin position="30"/>
        <end position="114"/>
    </location>
</feature>
<keyword evidence="3" id="KW-1185">Reference proteome</keyword>
<protein>
    <submittedName>
        <fullName evidence="2">Crp/Fnr family transcriptional regulator</fullName>
    </submittedName>
</protein>
<name>A0ABW8XS49_9FLAO</name>
<reference evidence="2 3" key="1">
    <citation type="submission" date="2024-06" db="EMBL/GenBank/DDBJ databases">
        <authorList>
            <person name="Kaempfer P."/>
            <person name="Viver T."/>
        </authorList>
    </citation>
    <scope>NUCLEOTIDE SEQUENCE [LARGE SCALE GENOMIC DNA]</scope>
    <source>
        <strain evidence="2 3">ST-87</strain>
    </source>
</reference>
<dbReference type="InterPro" id="IPR014710">
    <property type="entry name" value="RmlC-like_jellyroll"/>
</dbReference>